<dbReference type="PANTHER" id="PTHR47739:SF1">
    <property type="entry name" value="TRNA1(VAL) (ADENINE(37)-N6)-METHYLTRANSFERASE"/>
    <property type="match status" value="1"/>
</dbReference>
<proteinExistence type="predicted"/>
<dbReference type="Gene3D" id="3.40.50.150">
    <property type="entry name" value="Vaccinia Virus protein VP39"/>
    <property type="match status" value="1"/>
</dbReference>
<evidence type="ECO:0000313" key="2">
    <source>
        <dbReference type="EMBL" id="TXD35580.1"/>
    </source>
</evidence>
<dbReference type="Pfam" id="PF13847">
    <property type="entry name" value="Methyltransf_31"/>
    <property type="match status" value="1"/>
</dbReference>
<gene>
    <name evidence="2" type="ORF">FRC98_15335</name>
</gene>
<dbReference type="PANTHER" id="PTHR47739">
    <property type="entry name" value="TRNA1(VAL) (ADENINE(37)-N6)-METHYLTRANSFERASE"/>
    <property type="match status" value="1"/>
</dbReference>
<keyword evidence="2" id="KW-0808">Transferase</keyword>
<keyword evidence="2" id="KW-0489">Methyltransferase</keyword>
<comment type="caution">
    <text evidence="2">The sequence shown here is derived from an EMBL/GenBank/DDBJ whole genome shotgun (WGS) entry which is preliminary data.</text>
</comment>
<accession>A0A5C6X1H9</accession>
<dbReference type="InterPro" id="IPR025714">
    <property type="entry name" value="Methyltranfer_dom"/>
</dbReference>
<keyword evidence="3" id="KW-1185">Reference proteome</keyword>
<dbReference type="InterPro" id="IPR029063">
    <property type="entry name" value="SAM-dependent_MTases_sf"/>
</dbReference>
<dbReference type="InterPro" id="IPR050210">
    <property type="entry name" value="tRNA_Adenine-N(6)_MTase"/>
</dbReference>
<protein>
    <submittedName>
        <fullName evidence="2">Methyltransferase</fullName>
    </submittedName>
</protein>
<dbReference type="EMBL" id="VOSM01000008">
    <property type="protein sequence ID" value="TXD35580.1"/>
    <property type="molecule type" value="Genomic_DNA"/>
</dbReference>
<evidence type="ECO:0000259" key="1">
    <source>
        <dbReference type="Pfam" id="PF13847"/>
    </source>
</evidence>
<dbReference type="SUPFAM" id="SSF53335">
    <property type="entry name" value="S-adenosyl-L-methionine-dependent methyltransferases"/>
    <property type="match status" value="1"/>
</dbReference>
<dbReference type="CDD" id="cd02440">
    <property type="entry name" value="AdoMet_MTases"/>
    <property type="match status" value="1"/>
</dbReference>
<sequence length="307" mass="34154">MKRPAPDPRGAKVCVMARKKRDIRNVEPTFKGWAVPGPLPDVARMMDFEPGEGESLDALSGHFRIFQLKKGHRFSTDDVLTAWYGSSWCPSAGTVLDLGSGVGSVGMTAAWRLRGARFVTVEAQEESVVLARRSAAYNGLEDRYEIRQGDFRDPEVLAEDERFDLVLGSPPYWPLSDGTQGDHPQKVACRFEVRGSVADYAEVAAAHLNPGGVFACVFPVDRPQQKVRPWEAAENADMTIVRWRPVIFREGNPPLIGLFVMMRNVDLPEAVRGQTWEEPPLIIRDSDGEVHPEYRAVKMSFGFSPLG</sequence>
<dbReference type="AlphaFoldDB" id="A0A5C6X1H9"/>
<dbReference type="GO" id="GO:0008168">
    <property type="term" value="F:methyltransferase activity"/>
    <property type="evidence" value="ECO:0007669"/>
    <property type="project" value="UniProtKB-KW"/>
</dbReference>
<dbReference type="GO" id="GO:0032259">
    <property type="term" value="P:methylation"/>
    <property type="evidence" value="ECO:0007669"/>
    <property type="project" value="UniProtKB-KW"/>
</dbReference>
<feature type="domain" description="Methyltransferase" evidence="1">
    <location>
        <begin position="92"/>
        <end position="167"/>
    </location>
</feature>
<dbReference type="OrthoDB" id="5489421at2"/>
<dbReference type="Proteomes" id="UP000321412">
    <property type="component" value="Unassembled WGS sequence"/>
</dbReference>
<evidence type="ECO:0000313" key="3">
    <source>
        <dbReference type="Proteomes" id="UP000321412"/>
    </source>
</evidence>
<organism evidence="2 3">
    <name type="scientific">Lujinxingia vulgaris</name>
    <dbReference type="NCBI Taxonomy" id="2600176"/>
    <lineage>
        <taxon>Bacteria</taxon>
        <taxon>Deltaproteobacteria</taxon>
        <taxon>Bradymonadales</taxon>
        <taxon>Lujinxingiaceae</taxon>
        <taxon>Lujinxingia</taxon>
    </lineage>
</organism>
<name>A0A5C6X1H9_9DELT</name>
<reference evidence="2 3" key="1">
    <citation type="submission" date="2019-08" db="EMBL/GenBank/DDBJ databases">
        <title>Bradymonadales sp. TMQ4.</title>
        <authorList>
            <person name="Liang Q."/>
        </authorList>
    </citation>
    <scope>NUCLEOTIDE SEQUENCE [LARGE SCALE GENOMIC DNA]</scope>
    <source>
        <strain evidence="2 3">TMQ4</strain>
    </source>
</reference>